<protein>
    <submittedName>
        <fullName evidence="1">Uncharacterized protein</fullName>
    </submittedName>
</protein>
<name>A0A7X9IJY8_9DELT</name>
<gene>
    <name evidence="1" type="ORF">GYA55_05570</name>
</gene>
<dbReference type="AlphaFoldDB" id="A0A7X9IJY8"/>
<dbReference type="EMBL" id="JAAZON010000235">
    <property type="protein sequence ID" value="NMC62622.1"/>
    <property type="molecule type" value="Genomic_DNA"/>
</dbReference>
<dbReference type="Proteomes" id="UP000524246">
    <property type="component" value="Unassembled WGS sequence"/>
</dbReference>
<evidence type="ECO:0000313" key="1">
    <source>
        <dbReference type="EMBL" id="NMC62622.1"/>
    </source>
</evidence>
<accession>A0A7X9IJY8</accession>
<organism evidence="1 2">
    <name type="scientific">SAR324 cluster bacterium</name>
    <dbReference type="NCBI Taxonomy" id="2024889"/>
    <lineage>
        <taxon>Bacteria</taxon>
        <taxon>Deltaproteobacteria</taxon>
        <taxon>SAR324 cluster</taxon>
    </lineage>
</organism>
<proteinExistence type="predicted"/>
<comment type="caution">
    <text evidence="1">The sequence shown here is derived from an EMBL/GenBank/DDBJ whole genome shotgun (WGS) entry which is preliminary data.</text>
</comment>
<evidence type="ECO:0000313" key="2">
    <source>
        <dbReference type="Proteomes" id="UP000524246"/>
    </source>
</evidence>
<reference evidence="1 2" key="1">
    <citation type="journal article" date="2020" name="Biotechnol. Biofuels">
        <title>New insights from the biogas microbiome by comprehensive genome-resolved metagenomics of nearly 1600 species originating from multiple anaerobic digesters.</title>
        <authorList>
            <person name="Campanaro S."/>
            <person name="Treu L."/>
            <person name="Rodriguez-R L.M."/>
            <person name="Kovalovszki A."/>
            <person name="Ziels R.M."/>
            <person name="Maus I."/>
            <person name="Zhu X."/>
            <person name="Kougias P.G."/>
            <person name="Basile A."/>
            <person name="Luo G."/>
            <person name="Schluter A."/>
            <person name="Konstantinidis K.T."/>
            <person name="Angelidaki I."/>
        </authorList>
    </citation>
    <scope>NUCLEOTIDE SEQUENCE [LARGE SCALE GENOMIC DNA]</scope>
    <source>
        <strain evidence="1">AS27yjCOA_65</strain>
    </source>
</reference>
<sequence length="233" mass="26960">MPIQRDDDNLQLPDSSDDRIRLPLTPSGISRIHWVHEIKDVFRFRIGYELQVLLFEHKHSTSGDLPALGRSLLSDKPYELLCQELVSCVGRIVQSESESVAQVRSESSEHRLPPWFTGDWVEISAKIKRHGERQLFDVLSGHIKEMRNFAKAHPSESNILQNILHSGKDRVAPLIKKFIDLSMVGSFPINENTTNLFRGMIEDQIQTLYEPLFAISENWERIFSQYNFGFKRE</sequence>